<sequence length="138" mass="15061">MMWRQMIAAGSLVEVMPSLPSSLSWTASHYPMFQIVFDLAPVPVSWATCCLPSSPLTHSFSLALPADNRPASCPLISSVHVPVVLFPCCAIPMYSLSSLISDSSSSSFCCSSRSFYGIWVSHHLLHAPHRRPEPTSQP</sequence>
<dbReference type="InParanoid" id="A0A1X2HJM4"/>
<comment type="caution">
    <text evidence="1">The sequence shown here is derived from an EMBL/GenBank/DDBJ whole genome shotgun (WGS) entry which is preliminary data.</text>
</comment>
<protein>
    <submittedName>
        <fullName evidence="1">Uncharacterized protein</fullName>
    </submittedName>
</protein>
<name>A0A1X2HJM4_SYNRA</name>
<dbReference type="AlphaFoldDB" id="A0A1X2HJM4"/>
<proteinExistence type="predicted"/>
<dbReference type="Proteomes" id="UP000242180">
    <property type="component" value="Unassembled WGS sequence"/>
</dbReference>
<evidence type="ECO:0000313" key="1">
    <source>
        <dbReference type="EMBL" id="ORY99293.1"/>
    </source>
</evidence>
<dbReference type="EMBL" id="MCGN01000003">
    <property type="protein sequence ID" value="ORY99293.1"/>
    <property type="molecule type" value="Genomic_DNA"/>
</dbReference>
<organism evidence="1 2">
    <name type="scientific">Syncephalastrum racemosum</name>
    <name type="common">Filamentous fungus</name>
    <dbReference type="NCBI Taxonomy" id="13706"/>
    <lineage>
        <taxon>Eukaryota</taxon>
        <taxon>Fungi</taxon>
        <taxon>Fungi incertae sedis</taxon>
        <taxon>Mucoromycota</taxon>
        <taxon>Mucoromycotina</taxon>
        <taxon>Mucoromycetes</taxon>
        <taxon>Mucorales</taxon>
        <taxon>Syncephalastraceae</taxon>
        <taxon>Syncephalastrum</taxon>
    </lineage>
</organism>
<gene>
    <name evidence="1" type="ORF">BCR43DRAFT_489048</name>
</gene>
<reference evidence="1 2" key="1">
    <citation type="submission" date="2016-07" db="EMBL/GenBank/DDBJ databases">
        <title>Pervasive Adenine N6-methylation of Active Genes in Fungi.</title>
        <authorList>
            <consortium name="DOE Joint Genome Institute"/>
            <person name="Mondo S.J."/>
            <person name="Dannebaum R.O."/>
            <person name="Kuo R.C."/>
            <person name="Labutti K."/>
            <person name="Haridas S."/>
            <person name="Kuo A."/>
            <person name="Salamov A."/>
            <person name="Ahrendt S.R."/>
            <person name="Lipzen A."/>
            <person name="Sullivan W."/>
            <person name="Andreopoulos W.B."/>
            <person name="Clum A."/>
            <person name="Lindquist E."/>
            <person name="Daum C."/>
            <person name="Ramamoorthy G.K."/>
            <person name="Gryganskyi A."/>
            <person name="Culley D."/>
            <person name="Magnuson J.K."/>
            <person name="James T.Y."/>
            <person name="O'Malley M.A."/>
            <person name="Stajich J.E."/>
            <person name="Spatafora J.W."/>
            <person name="Visel A."/>
            <person name="Grigoriev I.V."/>
        </authorList>
    </citation>
    <scope>NUCLEOTIDE SEQUENCE [LARGE SCALE GENOMIC DNA]</scope>
    <source>
        <strain evidence="1 2">NRRL 2496</strain>
    </source>
</reference>
<keyword evidence="2" id="KW-1185">Reference proteome</keyword>
<evidence type="ECO:0000313" key="2">
    <source>
        <dbReference type="Proteomes" id="UP000242180"/>
    </source>
</evidence>
<accession>A0A1X2HJM4</accession>